<feature type="domain" description="Tyr recombinase" evidence="3">
    <location>
        <begin position="132"/>
        <end position="342"/>
    </location>
</feature>
<dbReference type="PANTHER" id="PTHR34605:SF4">
    <property type="entry name" value="DNA ADENINE METHYLTRANSFERASE"/>
    <property type="match status" value="1"/>
</dbReference>
<keyword evidence="5" id="KW-1185">Reference proteome</keyword>
<dbReference type="InterPro" id="IPR002104">
    <property type="entry name" value="Integrase_catalytic"/>
</dbReference>
<dbReference type="RefSeq" id="WP_188782587.1">
    <property type="nucleotide sequence ID" value="NZ_BMNI01000001.1"/>
</dbReference>
<accession>A0ABQ2N799</accession>
<proteinExistence type="predicted"/>
<keyword evidence="1" id="KW-0238">DNA-binding</keyword>
<dbReference type="SUPFAM" id="SSF56349">
    <property type="entry name" value="DNA breaking-rejoining enzymes"/>
    <property type="match status" value="1"/>
</dbReference>
<sequence length="346" mass="37223">MTTPDPVLPQAARAASAASAFTFDPLELARIAAALEADVAPSTRKVYNSVWHQWTRWCDQRGIPALPASPESIAVYLTERAAAGARWGTLRLACSAIAYEHRCADLPNPMNDPTLRRIQRGLCRTLGTAAVRPAHPLTMEEVRRIVAGLDPTQLAPARDRALILFGYASALRSSELAALRYEDLTPETDGLLVTIRRSKTDPYGHGQVIGVAYGTHPQTDPIGALATWTRLRGLGGFGRADRRGRGTGHGWVFPQLTSSGAPLNRPLSPTGISRALQRRAADAGLGHLQISGHSLRAGHATTAASNGASLDRIAAQTRHRQITTLLEHYVRPAQALSRSTSRDLGL</sequence>
<dbReference type="Proteomes" id="UP000655410">
    <property type="component" value="Unassembled WGS sequence"/>
</dbReference>
<dbReference type="PANTHER" id="PTHR34605">
    <property type="entry name" value="PHAGE_INTEGRASE DOMAIN-CONTAINING PROTEIN"/>
    <property type="match status" value="1"/>
</dbReference>
<evidence type="ECO:0000259" key="3">
    <source>
        <dbReference type="PROSITE" id="PS51898"/>
    </source>
</evidence>
<dbReference type="InterPro" id="IPR013762">
    <property type="entry name" value="Integrase-like_cat_sf"/>
</dbReference>
<keyword evidence="2" id="KW-0233">DNA recombination</keyword>
<dbReference type="Gene3D" id="1.10.150.130">
    <property type="match status" value="1"/>
</dbReference>
<evidence type="ECO:0000256" key="1">
    <source>
        <dbReference type="ARBA" id="ARBA00023125"/>
    </source>
</evidence>
<dbReference type="InterPro" id="IPR010998">
    <property type="entry name" value="Integrase_recombinase_N"/>
</dbReference>
<gene>
    <name evidence="4" type="ORF">GCM10011584_07290</name>
</gene>
<dbReference type="SUPFAM" id="SSF47823">
    <property type="entry name" value="lambda integrase-like, N-terminal domain"/>
    <property type="match status" value="1"/>
</dbReference>
<dbReference type="PROSITE" id="PS51898">
    <property type="entry name" value="TYR_RECOMBINASE"/>
    <property type="match status" value="1"/>
</dbReference>
<dbReference type="InterPro" id="IPR011010">
    <property type="entry name" value="DNA_brk_join_enz"/>
</dbReference>
<organism evidence="4 5">
    <name type="scientific">Nocardioides phosphati</name>
    <dbReference type="NCBI Taxonomy" id="1867775"/>
    <lineage>
        <taxon>Bacteria</taxon>
        <taxon>Bacillati</taxon>
        <taxon>Actinomycetota</taxon>
        <taxon>Actinomycetes</taxon>
        <taxon>Propionibacteriales</taxon>
        <taxon>Nocardioidaceae</taxon>
        <taxon>Nocardioides</taxon>
    </lineage>
</organism>
<dbReference type="Gene3D" id="1.10.443.10">
    <property type="entry name" value="Intergrase catalytic core"/>
    <property type="match status" value="1"/>
</dbReference>
<name>A0ABQ2N799_9ACTN</name>
<protein>
    <submittedName>
        <fullName evidence="4">Recombinase</fullName>
    </submittedName>
</protein>
<dbReference type="Pfam" id="PF00589">
    <property type="entry name" value="Phage_integrase"/>
    <property type="match status" value="1"/>
</dbReference>
<evidence type="ECO:0000313" key="4">
    <source>
        <dbReference type="EMBL" id="GGO85999.1"/>
    </source>
</evidence>
<comment type="caution">
    <text evidence="4">The sequence shown here is derived from an EMBL/GenBank/DDBJ whole genome shotgun (WGS) entry which is preliminary data.</text>
</comment>
<evidence type="ECO:0000256" key="2">
    <source>
        <dbReference type="ARBA" id="ARBA00023172"/>
    </source>
</evidence>
<reference evidence="5" key="1">
    <citation type="journal article" date="2019" name="Int. J. Syst. Evol. Microbiol.">
        <title>The Global Catalogue of Microorganisms (GCM) 10K type strain sequencing project: providing services to taxonomists for standard genome sequencing and annotation.</title>
        <authorList>
            <consortium name="The Broad Institute Genomics Platform"/>
            <consortium name="The Broad Institute Genome Sequencing Center for Infectious Disease"/>
            <person name="Wu L."/>
            <person name="Ma J."/>
        </authorList>
    </citation>
    <scope>NUCLEOTIDE SEQUENCE [LARGE SCALE GENOMIC DNA]</scope>
    <source>
        <strain evidence="5">CGMCC 4.7371</strain>
    </source>
</reference>
<dbReference type="EMBL" id="BMNI01000001">
    <property type="protein sequence ID" value="GGO85999.1"/>
    <property type="molecule type" value="Genomic_DNA"/>
</dbReference>
<evidence type="ECO:0000313" key="5">
    <source>
        <dbReference type="Proteomes" id="UP000655410"/>
    </source>
</evidence>
<dbReference type="InterPro" id="IPR052925">
    <property type="entry name" value="Phage_Integrase-like_Recomb"/>
</dbReference>